<dbReference type="Proteomes" id="UP001224122">
    <property type="component" value="Unassembled WGS sequence"/>
</dbReference>
<proteinExistence type="predicted"/>
<evidence type="ECO:0000313" key="1">
    <source>
        <dbReference type="EMBL" id="MDQ0200544.1"/>
    </source>
</evidence>
<comment type="caution">
    <text evidence="1">The sequence shown here is derived from an EMBL/GenBank/DDBJ whole genome shotgun (WGS) entry which is preliminary data.</text>
</comment>
<accession>A0ABT9XYH9</accession>
<protein>
    <submittedName>
        <fullName evidence="1">Fic family protein</fullName>
    </submittedName>
</protein>
<organism evidence="1 2">
    <name type="scientific">Neobacillus ginsengisoli</name>
    <dbReference type="NCBI Taxonomy" id="904295"/>
    <lineage>
        <taxon>Bacteria</taxon>
        <taxon>Bacillati</taxon>
        <taxon>Bacillota</taxon>
        <taxon>Bacilli</taxon>
        <taxon>Bacillales</taxon>
        <taxon>Bacillaceae</taxon>
        <taxon>Neobacillus</taxon>
    </lineage>
</organism>
<dbReference type="EMBL" id="JAUSTW010000006">
    <property type="protein sequence ID" value="MDQ0200544.1"/>
    <property type="molecule type" value="Genomic_DNA"/>
</dbReference>
<sequence>MEKDQAIYLSNYLEEWSGSSFEINKLKTVGGTLPKFHQWTNGKKTLAGYEVTRPDHDIGYYLLFIDWHRNENYYLVIYAHDKSTTIAEMRQIEEIDGIFHLVWKYNPLKRDGKNDQRKAYFKQTFGTTTVQIKIPSSSIEVEAFISQLFKLCQNRMKADQIVEVFDFENGRGC</sequence>
<gene>
    <name evidence="1" type="ORF">J2S10_003733</name>
</gene>
<reference evidence="1 2" key="1">
    <citation type="submission" date="2023-07" db="EMBL/GenBank/DDBJ databases">
        <title>Genomic Encyclopedia of Type Strains, Phase IV (KMG-IV): sequencing the most valuable type-strain genomes for metagenomic binning, comparative biology and taxonomic classification.</title>
        <authorList>
            <person name="Goeker M."/>
        </authorList>
    </citation>
    <scope>NUCLEOTIDE SEQUENCE [LARGE SCALE GENOMIC DNA]</scope>
    <source>
        <strain evidence="1 2">DSM 27594</strain>
    </source>
</reference>
<keyword evidence="2" id="KW-1185">Reference proteome</keyword>
<dbReference type="RefSeq" id="WP_307410505.1">
    <property type="nucleotide sequence ID" value="NZ_JAUSTW010000006.1"/>
</dbReference>
<name>A0ABT9XYH9_9BACI</name>
<evidence type="ECO:0000313" key="2">
    <source>
        <dbReference type="Proteomes" id="UP001224122"/>
    </source>
</evidence>